<sequence>MQRSRYNIFFLLWLIFFYSCSLIREEPENEGIDPTLVDVYMIFILPEDTTVQIDHSGATSMDTRYTFEVTPKIMKMKSDTTRQTVFITSSPLVNGDTLAFPVKISPVQNNIRVWIDYIPRENPSGCYYNTKHLSSVKVTEPYQACTSQKRAFAGNHDIDLSDFKGQKHANTSTTLNLTLPFGSFNILATDYQQYIQEHPHDAPVTTVIKYRNYYPYGYNVGNQCANLNDFSTNINFTTEIRIQSDNTALIAHDHAFVSPDSSDIAVDLFFYSASGKLIQKVKNISIPIRRGEFTTISDDFLTQQFEDPDENNGTTVE</sequence>
<gene>
    <name evidence="2" type="ORF">H8S64_10740</name>
</gene>
<dbReference type="EMBL" id="JACOOH010000004">
    <property type="protein sequence ID" value="MBC5621575.1"/>
    <property type="molecule type" value="Genomic_DNA"/>
</dbReference>
<proteinExistence type="predicted"/>
<evidence type="ECO:0000313" key="3">
    <source>
        <dbReference type="Proteomes" id="UP000646484"/>
    </source>
</evidence>
<dbReference type="Pfam" id="PF20200">
    <property type="entry name" value="DUF6562"/>
    <property type="match status" value="1"/>
</dbReference>
<dbReference type="Proteomes" id="UP000646484">
    <property type="component" value="Unassembled WGS sequence"/>
</dbReference>
<feature type="domain" description="DUF6562" evidence="1">
    <location>
        <begin position="58"/>
        <end position="306"/>
    </location>
</feature>
<dbReference type="RefSeq" id="WP_186976050.1">
    <property type="nucleotide sequence ID" value="NZ_JACOOH010000004.1"/>
</dbReference>
<evidence type="ECO:0000313" key="2">
    <source>
        <dbReference type="EMBL" id="MBC5621575.1"/>
    </source>
</evidence>
<accession>A0ABR7D0W7</accession>
<organism evidence="2 3">
    <name type="scientific">Butyricimonas hominis</name>
    <dbReference type="NCBI Taxonomy" id="2763032"/>
    <lineage>
        <taxon>Bacteria</taxon>
        <taxon>Pseudomonadati</taxon>
        <taxon>Bacteroidota</taxon>
        <taxon>Bacteroidia</taxon>
        <taxon>Bacteroidales</taxon>
        <taxon>Odoribacteraceae</taxon>
        <taxon>Butyricimonas</taxon>
    </lineage>
</organism>
<keyword evidence="3" id="KW-1185">Reference proteome</keyword>
<comment type="caution">
    <text evidence="2">The sequence shown here is derived from an EMBL/GenBank/DDBJ whole genome shotgun (WGS) entry which is preliminary data.</text>
</comment>
<dbReference type="InterPro" id="IPR046692">
    <property type="entry name" value="DUF6562"/>
</dbReference>
<reference evidence="2 3" key="1">
    <citation type="submission" date="2020-08" db="EMBL/GenBank/DDBJ databases">
        <title>Genome public.</title>
        <authorList>
            <person name="Liu C."/>
            <person name="Sun Q."/>
        </authorList>
    </citation>
    <scope>NUCLEOTIDE SEQUENCE [LARGE SCALE GENOMIC DNA]</scope>
    <source>
        <strain evidence="2 3">NSJ-56</strain>
    </source>
</reference>
<evidence type="ECO:0000259" key="1">
    <source>
        <dbReference type="Pfam" id="PF20200"/>
    </source>
</evidence>
<protein>
    <recommendedName>
        <fullName evidence="1">DUF6562 domain-containing protein</fullName>
    </recommendedName>
</protein>
<name>A0ABR7D0W7_9BACT</name>
<dbReference type="PROSITE" id="PS51257">
    <property type="entry name" value="PROKAR_LIPOPROTEIN"/>
    <property type="match status" value="1"/>
</dbReference>